<keyword evidence="2" id="KW-1185">Reference proteome</keyword>
<dbReference type="EMBL" id="JACHNY010000009">
    <property type="protein sequence ID" value="MBB4619339.1"/>
    <property type="molecule type" value="Genomic_DNA"/>
</dbReference>
<proteinExistence type="predicted"/>
<gene>
    <name evidence="1" type="ORF">GGQ96_003492</name>
</gene>
<evidence type="ECO:0000313" key="2">
    <source>
        <dbReference type="Proteomes" id="UP000574769"/>
    </source>
</evidence>
<dbReference type="RefSeq" id="WP_184116663.1">
    <property type="nucleotide sequence ID" value="NZ_JACHNY010000009.1"/>
</dbReference>
<comment type="caution">
    <text evidence="1">The sequence shown here is derived from an EMBL/GenBank/DDBJ whole genome shotgun (WGS) entry which is preliminary data.</text>
</comment>
<dbReference type="AlphaFoldDB" id="A0A7W7EZP1"/>
<sequence length="188" mass="18865">MDEVDLAMVSVRADTRGFLSDVASMRDALESGLGGSAARAGGLVEQALLKAARTGKLSFEDLKATALRVMDQIAAAALRNAVRSLIGDVASTLAPTGLGAGLGVASAGGGQPGRATGGPVAPGRGYLVGERGPELFVPAATGRIETLAPAAAREVRVSITIHAGRSEPAAALRQSSRQVAQAVRAALN</sequence>
<accession>A0A7W7EZP1</accession>
<reference evidence="1 2" key="1">
    <citation type="submission" date="2020-08" db="EMBL/GenBank/DDBJ databases">
        <title>Genomic Encyclopedia of Type Strains, Phase IV (KMG-IV): sequencing the most valuable type-strain genomes for metagenomic binning, comparative biology and taxonomic classification.</title>
        <authorList>
            <person name="Goeker M."/>
        </authorList>
    </citation>
    <scope>NUCLEOTIDE SEQUENCE [LARGE SCALE GENOMIC DNA]</scope>
    <source>
        <strain evidence="1 2">DSM 15867</strain>
    </source>
</reference>
<organism evidence="1 2">
    <name type="scientific">Sphingomonas abaci</name>
    <dbReference type="NCBI Taxonomy" id="237611"/>
    <lineage>
        <taxon>Bacteria</taxon>
        <taxon>Pseudomonadati</taxon>
        <taxon>Pseudomonadota</taxon>
        <taxon>Alphaproteobacteria</taxon>
        <taxon>Sphingomonadales</taxon>
        <taxon>Sphingomonadaceae</taxon>
        <taxon>Sphingomonas</taxon>
    </lineage>
</organism>
<evidence type="ECO:0000313" key="1">
    <source>
        <dbReference type="EMBL" id="MBB4619339.1"/>
    </source>
</evidence>
<protein>
    <submittedName>
        <fullName evidence="1">Phage-related minor tail protein</fullName>
    </submittedName>
</protein>
<name>A0A7W7EZP1_9SPHN</name>
<dbReference type="Proteomes" id="UP000574769">
    <property type="component" value="Unassembled WGS sequence"/>
</dbReference>